<accession>A0A0W0W156</accession>
<sequence length="306" mass="35417">MAELEKLKENQLAIEHALDELKIEPKKFAELYTGTPGLRFNTWLLRLGEAEKSQSRWTDYQGALRFITQKLEELAKENEFEKLFQQRLLCCTLLSALKLLGYIIAAVEQKEDSKQKERFPEILAFQKSVALHLQKVMPQFQLPYQSLEPEKRTYVPTFALRTNKIEEEYESAYLKNFSGGCLGFFKLAIKTSCRHKSRTEELQFLQNVDGYLEQQRGKMHMKDAKLFRLSALNLVRWKIETEWFGRNSLLHKIIVGKLEAAGLKPDDDTMIEGFLKICKEKAIHVPDGLVSCYENDLVDASPANTF</sequence>
<proteinExistence type="predicted"/>
<protein>
    <submittedName>
        <fullName evidence="1">Uncharacterized protein</fullName>
    </submittedName>
</protein>
<evidence type="ECO:0000313" key="1">
    <source>
        <dbReference type="EMBL" id="KTD26123.1"/>
    </source>
</evidence>
<reference evidence="1 2" key="1">
    <citation type="submission" date="2015-11" db="EMBL/GenBank/DDBJ databases">
        <title>Genomic analysis of 38 Legionella species identifies large and diverse effector repertoires.</title>
        <authorList>
            <person name="Burstein D."/>
            <person name="Amaro F."/>
            <person name="Zusman T."/>
            <person name="Lifshitz Z."/>
            <person name="Cohen O."/>
            <person name="Gilbert J.A."/>
            <person name="Pupko T."/>
            <person name="Shuman H.A."/>
            <person name="Segal G."/>
        </authorList>
    </citation>
    <scope>NUCLEOTIDE SEQUENCE [LARGE SCALE GENOMIC DNA]</scope>
    <source>
        <strain evidence="1 2">ATCC 49751</strain>
    </source>
</reference>
<comment type="caution">
    <text evidence="1">The sequence shown here is derived from an EMBL/GenBank/DDBJ whole genome shotgun (WGS) entry which is preliminary data.</text>
</comment>
<dbReference type="EMBL" id="LNYI01000001">
    <property type="protein sequence ID" value="KTD26123.1"/>
    <property type="molecule type" value="Genomic_DNA"/>
</dbReference>
<dbReference type="Proteomes" id="UP000054869">
    <property type="component" value="Unassembled WGS sequence"/>
</dbReference>
<dbReference type="OrthoDB" id="5654345at2"/>
<dbReference type="RefSeq" id="WP_028373431.1">
    <property type="nucleotide sequence ID" value="NZ_CAAAJD010000015.1"/>
</dbReference>
<dbReference type="AlphaFoldDB" id="A0A0W0W156"/>
<name>A0A0W0W156_9GAMM</name>
<evidence type="ECO:0000313" key="2">
    <source>
        <dbReference type="Proteomes" id="UP000054869"/>
    </source>
</evidence>
<dbReference type="PATRIC" id="fig|45067.4.peg.19"/>
<keyword evidence="2" id="KW-1185">Reference proteome</keyword>
<gene>
    <name evidence="1" type="ORF">Llan_0018</name>
</gene>
<dbReference type="eggNOG" id="ENOG5031EIA">
    <property type="taxonomic scope" value="Bacteria"/>
</dbReference>
<organism evidence="1 2">
    <name type="scientific">Legionella lansingensis</name>
    <dbReference type="NCBI Taxonomy" id="45067"/>
    <lineage>
        <taxon>Bacteria</taxon>
        <taxon>Pseudomonadati</taxon>
        <taxon>Pseudomonadota</taxon>
        <taxon>Gammaproteobacteria</taxon>
        <taxon>Legionellales</taxon>
        <taxon>Legionellaceae</taxon>
        <taxon>Legionella</taxon>
    </lineage>
</organism>